<dbReference type="EMBL" id="OIVN01000102">
    <property type="protein sequence ID" value="SPC74295.1"/>
    <property type="molecule type" value="Genomic_DNA"/>
</dbReference>
<evidence type="ECO:0000313" key="1">
    <source>
        <dbReference type="EMBL" id="SPC74295.1"/>
    </source>
</evidence>
<sequence>MLGKVRTHCHGSFIILPDLPSRDLPSLCFKKSHGLLSRVAESNCSERLVFYSSRLFNVDGCSCSVKRLNTVSEDLVEDLDEFVKVMDKVSNGGFLRGEESELGLDWVELEWLKEERAVYCGG</sequence>
<protein>
    <submittedName>
        <fullName evidence="1">Uncharacterized protein</fullName>
    </submittedName>
</protein>
<proteinExistence type="predicted"/>
<reference evidence="1" key="1">
    <citation type="submission" date="2018-02" db="EMBL/GenBank/DDBJ databases">
        <authorList>
            <person name="Cohen D.B."/>
            <person name="Kent A.D."/>
        </authorList>
    </citation>
    <scope>NUCLEOTIDE SEQUENCE</scope>
</reference>
<name>A0A2N9EHS4_FAGSY</name>
<gene>
    <name evidence="1" type="ORF">FSB_LOCUS2177</name>
</gene>
<organism evidence="1">
    <name type="scientific">Fagus sylvatica</name>
    <name type="common">Beechnut</name>
    <dbReference type="NCBI Taxonomy" id="28930"/>
    <lineage>
        <taxon>Eukaryota</taxon>
        <taxon>Viridiplantae</taxon>
        <taxon>Streptophyta</taxon>
        <taxon>Embryophyta</taxon>
        <taxon>Tracheophyta</taxon>
        <taxon>Spermatophyta</taxon>
        <taxon>Magnoliopsida</taxon>
        <taxon>eudicotyledons</taxon>
        <taxon>Gunneridae</taxon>
        <taxon>Pentapetalae</taxon>
        <taxon>rosids</taxon>
        <taxon>fabids</taxon>
        <taxon>Fagales</taxon>
        <taxon>Fagaceae</taxon>
        <taxon>Fagus</taxon>
    </lineage>
</organism>
<dbReference type="AlphaFoldDB" id="A0A2N9EHS4"/>
<accession>A0A2N9EHS4</accession>